<evidence type="ECO:0000313" key="2">
    <source>
        <dbReference type="Proteomes" id="UP000236630"/>
    </source>
</evidence>
<dbReference type="AlphaFoldDB" id="A0A2H5PID5"/>
<sequence length="100" mass="11413">MRWLLVHQLCSTVRFCRHQRLVIYSKNTTVDSHCGGALLCQHDTQTPGFRTRCRTAFKSLNGRRTHRQHGFVLPEAGVSHGYGLTETGPARWSCMVAWKT</sequence>
<keyword evidence="2" id="KW-1185">Reference proteome</keyword>
<gene>
    <name evidence="1" type="ORF">CUMW_139370</name>
</gene>
<proteinExistence type="predicted"/>
<dbReference type="Proteomes" id="UP000236630">
    <property type="component" value="Unassembled WGS sequence"/>
</dbReference>
<comment type="caution">
    <text evidence="1">The sequence shown here is derived from an EMBL/GenBank/DDBJ whole genome shotgun (WGS) entry which is preliminary data.</text>
</comment>
<evidence type="ECO:0000313" key="1">
    <source>
        <dbReference type="EMBL" id="GAY52106.1"/>
    </source>
</evidence>
<dbReference type="EMBL" id="BDQV01000077">
    <property type="protein sequence ID" value="GAY52106.1"/>
    <property type="molecule type" value="Genomic_DNA"/>
</dbReference>
<reference evidence="1 2" key="1">
    <citation type="journal article" date="2017" name="Front. Genet.">
        <title>Draft sequencing of the heterozygous diploid genome of Satsuma (Citrus unshiu Marc.) using a hybrid assembly approach.</title>
        <authorList>
            <person name="Shimizu T."/>
            <person name="Tanizawa Y."/>
            <person name="Mochizuki T."/>
            <person name="Nagasaki H."/>
            <person name="Yoshioka T."/>
            <person name="Toyoda A."/>
            <person name="Fujiyama A."/>
            <person name="Kaminuma E."/>
            <person name="Nakamura Y."/>
        </authorList>
    </citation>
    <scope>NUCLEOTIDE SEQUENCE [LARGE SCALE GENOMIC DNA]</scope>
    <source>
        <strain evidence="2">cv. Miyagawa wase</strain>
    </source>
</reference>
<accession>A0A2H5PID5</accession>
<name>A0A2H5PID5_CITUN</name>
<protein>
    <submittedName>
        <fullName evidence="1">Uncharacterized protein</fullName>
    </submittedName>
</protein>
<organism evidence="1 2">
    <name type="scientific">Citrus unshiu</name>
    <name type="common">Satsuma mandarin</name>
    <name type="synonym">Citrus nobilis var. unshiu</name>
    <dbReference type="NCBI Taxonomy" id="55188"/>
    <lineage>
        <taxon>Eukaryota</taxon>
        <taxon>Viridiplantae</taxon>
        <taxon>Streptophyta</taxon>
        <taxon>Embryophyta</taxon>
        <taxon>Tracheophyta</taxon>
        <taxon>Spermatophyta</taxon>
        <taxon>Magnoliopsida</taxon>
        <taxon>eudicotyledons</taxon>
        <taxon>Gunneridae</taxon>
        <taxon>Pentapetalae</taxon>
        <taxon>rosids</taxon>
        <taxon>malvids</taxon>
        <taxon>Sapindales</taxon>
        <taxon>Rutaceae</taxon>
        <taxon>Aurantioideae</taxon>
        <taxon>Citrus</taxon>
    </lineage>
</organism>